<gene>
    <name evidence="1" type="ORF">METZ01_LOCUS469374</name>
</gene>
<evidence type="ECO:0000313" key="1">
    <source>
        <dbReference type="EMBL" id="SVE16520.1"/>
    </source>
</evidence>
<name>A0A383B9R0_9ZZZZ</name>
<accession>A0A383B9R0</accession>
<feature type="non-terminal residue" evidence="1">
    <location>
        <position position="33"/>
    </location>
</feature>
<organism evidence="1">
    <name type="scientific">marine metagenome</name>
    <dbReference type="NCBI Taxonomy" id="408172"/>
    <lineage>
        <taxon>unclassified sequences</taxon>
        <taxon>metagenomes</taxon>
        <taxon>ecological metagenomes</taxon>
    </lineage>
</organism>
<sequence length="33" mass="3858">MLTKYKITVIYIDERENGKAIRESMESNRAGIK</sequence>
<dbReference type="AlphaFoldDB" id="A0A383B9R0"/>
<reference evidence="1" key="1">
    <citation type="submission" date="2018-05" db="EMBL/GenBank/DDBJ databases">
        <authorList>
            <person name="Lanie J.A."/>
            <person name="Ng W.-L."/>
            <person name="Kazmierczak K.M."/>
            <person name="Andrzejewski T.M."/>
            <person name="Davidsen T.M."/>
            <person name="Wayne K.J."/>
            <person name="Tettelin H."/>
            <person name="Glass J.I."/>
            <person name="Rusch D."/>
            <person name="Podicherti R."/>
            <person name="Tsui H.-C.T."/>
            <person name="Winkler M.E."/>
        </authorList>
    </citation>
    <scope>NUCLEOTIDE SEQUENCE</scope>
</reference>
<proteinExistence type="predicted"/>
<protein>
    <submittedName>
        <fullName evidence="1">Uncharacterized protein</fullName>
    </submittedName>
</protein>
<dbReference type="EMBL" id="UINC01198528">
    <property type="protein sequence ID" value="SVE16520.1"/>
    <property type="molecule type" value="Genomic_DNA"/>
</dbReference>